<keyword evidence="4" id="KW-0460">Magnesium</keyword>
<reference evidence="6 7" key="2">
    <citation type="journal article" date="2011" name="BMC Genomics">
        <title>Sequence of the hyperplastic genome of the naturally competent Thermus scotoductus SA-01.</title>
        <authorList>
            <person name="Gounder K."/>
            <person name="Brzuszkiewicz E."/>
            <person name="Liesegang H."/>
            <person name="Wollherr A."/>
            <person name="Daniel R."/>
            <person name="Gottschalk G."/>
            <person name="Reva O."/>
            <person name="Kumwenda B."/>
            <person name="Srivastava M."/>
            <person name="Bricio C."/>
            <person name="Berenguer J."/>
            <person name="van Heerden E."/>
            <person name="Litthauer D."/>
        </authorList>
    </citation>
    <scope>NUCLEOTIDE SEQUENCE [LARGE SCALE GENOMIC DNA]</scope>
    <source>
        <strain evidence="7">ATCC 700910 / SA-01</strain>
    </source>
</reference>
<dbReference type="STRING" id="743525.TSC_c19270"/>
<dbReference type="GO" id="GO:0005975">
    <property type="term" value="P:carbohydrate metabolic process"/>
    <property type="evidence" value="ECO:0007669"/>
    <property type="project" value="InterPro"/>
</dbReference>
<protein>
    <recommendedName>
        <fullName evidence="8">ChbG/HpnK family deacetylase</fullName>
    </recommendedName>
</protein>
<dbReference type="Pfam" id="PF04794">
    <property type="entry name" value="YdjC"/>
    <property type="match status" value="1"/>
</dbReference>
<evidence type="ECO:0000256" key="3">
    <source>
        <dbReference type="ARBA" id="ARBA00022801"/>
    </source>
</evidence>
<dbReference type="AlphaFoldDB" id="E8PMS7"/>
<evidence type="ECO:0000256" key="2">
    <source>
        <dbReference type="ARBA" id="ARBA00022723"/>
    </source>
</evidence>
<accession>E8PMS7</accession>
<keyword evidence="3" id="KW-0378">Hydrolase</keyword>
<reference evidence="7" key="1">
    <citation type="submission" date="2010-03" db="EMBL/GenBank/DDBJ databases">
        <title>The genome sequence of Thermus scotoductus SA-01.</title>
        <authorList>
            <person name="Gounder K."/>
            <person name="Liesegang H."/>
            <person name="Brzuszkiewicz E."/>
            <person name="Wollherr A."/>
            <person name="Daniel R."/>
            <person name="Gottschalk G."/>
            <person name="van Heerden E."/>
            <person name="Litthauer D."/>
        </authorList>
    </citation>
    <scope>NUCLEOTIDE SEQUENCE [LARGE SCALE GENOMIC DNA]</scope>
    <source>
        <strain evidence="7">ATCC 700910 / SA-01</strain>
    </source>
</reference>
<proteinExistence type="predicted"/>
<dbReference type="GO" id="GO:0046872">
    <property type="term" value="F:metal ion binding"/>
    <property type="evidence" value="ECO:0007669"/>
    <property type="project" value="UniProtKB-KW"/>
</dbReference>
<evidence type="ECO:0008006" key="8">
    <source>
        <dbReference type="Google" id="ProtNLM"/>
    </source>
</evidence>
<evidence type="ECO:0000313" key="7">
    <source>
        <dbReference type="Proteomes" id="UP000008087"/>
    </source>
</evidence>
<dbReference type="HOGENOM" id="CLU_064244_0_0_0"/>
<comment type="cofactor">
    <cofactor evidence="1">
        <name>Mg(2+)</name>
        <dbReference type="ChEBI" id="CHEBI:18420"/>
    </cofactor>
</comment>
<name>E8PMS7_THESS</name>
<keyword evidence="2" id="KW-0479">Metal-binding</keyword>
<dbReference type="KEGG" id="tsc:TSC_c19270"/>
<dbReference type="SUPFAM" id="SSF88713">
    <property type="entry name" value="Glycoside hydrolase/deacetylase"/>
    <property type="match status" value="1"/>
</dbReference>
<dbReference type="InterPro" id="IPR011330">
    <property type="entry name" value="Glyco_hydro/deAcase_b/a-brl"/>
</dbReference>
<evidence type="ECO:0000256" key="1">
    <source>
        <dbReference type="ARBA" id="ARBA00001946"/>
    </source>
</evidence>
<evidence type="ECO:0000313" key="6">
    <source>
        <dbReference type="EMBL" id="ADW22540.1"/>
    </source>
</evidence>
<gene>
    <name evidence="6" type="ordered locus">TSC_c19270</name>
</gene>
<keyword evidence="5" id="KW-0119">Carbohydrate metabolism</keyword>
<sequence>MAKPLFAFFPGGALGWNPKGKGVFMDLLERLGLLGRRVLLLHHDDLGLTHAQNGAYQALGFPTGSVMVPGAWASGVRGEDLGVHLVLTSEGPAPRMRPLTPGESLRDEAGYFPSSLEVLWQNARLEEVERELKAQIEAAKRLFSPTHLDTHQGAVLRPDLAEIYVRLAEEYRLVPLIPESLEGLGVPPVFLPELERLMAQVPFPRVRFVDPYGLPPEERLGFYLDLANLPPGLYYLVHHSALPTPEGRALPDWRTREADYFALAHPEVRRVLSEFYPLTWRAVREVLWGAS</sequence>
<dbReference type="GO" id="GO:0016787">
    <property type="term" value="F:hydrolase activity"/>
    <property type="evidence" value="ECO:0007669"/>
    <property type="project" value="UniProtKB-KW"/>
</dbReference>
<evidence type="ECO:0000256" key="4">
    <source>
        <dbReference type="ARBA" id="ARBA00022842"/>
    </source>
</evidence>
<dbReference type="EMBL" id="CP001962">
    <property type="protein sequence ID" value="ADW22540.1"/>
    <property type="molecule type" value="Genomic_DNA"/>
</dbReference>
<dbReference type="InterPro" id="IPR006879">
    <property type="entry name" value="YdjC-like"/>
</dbReference>
<organism evidence="6 7">
    <name type="scientific">Thermus scotoductus (strain ATCC 700910 / SA-01)</name>
    <dbReference type="NCBI Taxonomy" id="743525"/>
    <lineage>
        <taxon>Bacteria</taxon>
        <taxon>Thermotogati</taxon>
        <taxon>Deinococcota</taxon>
        <taxon>Deinococci</taxon>
        <taxon>Thermales</taxon>
        <taxon>Thermaceae</taxon>
        <taxon>Thermus</taxon>
    </lineage>
</organism>
<dbReference type="eggNOG" id="COG3394">
    <property type="taxonomic scope" value="Bacteria"/>
</dbReference>
<evidence type="ECO:0000256" key="5">
    <source>
        <dbReference type="ARBA" id="ARBA00023277"/>
    </source>
</evidence>
<dbReference type="Proteomes" id="UP000008087">
    <property type="component" value="Chromosome"/>
</dbReference>
<dbReference type="Gene3D" id="3.20.20.370">
    <property type="entry name" value="Glycoside hydrolase/deacetylase"/>
    <property type="match status" value="1"/>
</dbReference>